<keyword evidence="1" id="KW-0812">Transmembrane</keyword>
<protein>
    <submittedName>
        <fullName evidence="2">Uncharacterized protein</fullName>
    </submittedName>
</protein>
<evidence type="ECO:0000313" key="3">
    <source>
        <dbReference type="Proteomes" id="UP000008721"/>
    </source>
</evidence>
<dbReference type="RefSeq" id="WP_013459783.1">
    <property type="nucleotide sequence ID" value="NC_014762.1"/>
</dbReference>
<evidence type="ECO:0000256" key="1">
    <source>
        <dbReference type="SAM" id="Phobius"/>
    </source>
</evidence>
<dbReference type="Proteomes" id="UP000008721">
    <property type="component" value="Chromosome"/>
</dbReference>
<keyword evidence="3" id="KW-1185">Reference proteome</keyword>
<accession>E4U2D6</accession>
<gene>
    <name evidence="2" type="ordered locus">Sulku_0922</name>
</gene>
<dbReference type="STRING" id="709032.Sulku_0922"/>
<name>E4U2D6_SULKY</name>
<organism evidence="2 3">
    <name type="scientific">Sulfuricurvum kujiense (strain ATCC BAA-921 / DSM 16994 / JCM 11577 / YK-1)</name>
    <dbReference type="NCBI Taxonomy" id="709032"/>
    <lineage>
        <taxon>Bacteria</taxon>
        <taxon>Pseudomonadati</taxon>
        <taxon>Campylobacterota</taxon>
        <taxon>Epsilonproteobacteria</taxon>
        <taxon>Campylobacterales</taxon>
        <taxon>Sulfurimonadaceae</taxon>
        <taxon>Sulfuricurvum</taxon>
    </lineage>
</organism>
<dbReference type="AlphaFoldDB" id="E4U2D6"/>
<reference evidence="2 3" key="1">
    <citation type="journal article" date="2012" name="Stand. Genomic Sci.">
        <title>Complete genome sequence of the sulfur compounds oxidizing chemolithoautotroph Sulfuricurvum kujiense type strain (YK-1(T)).</title>
        <authorList>
            <person name="Han C."/>
            <person name="Kotsyurbenko O."/>
            <person name="Chertkov O."/>
            <person name="Held B."/>
            <person name="Lapidus A."/>
            <person name="Nolan M."/>
            <person name="Lucas S."/>
            <person name="Hammon N."/>
            <person name="Deshpande S."/>
            <person name="Cheng J.F."/>
            <person name="Tapia R."/>
            <person name="Goodwin L.A."/>
            <person name="Pitluck S."/>
            <person name="Liolios K."/>
            <person name="Pagani I."/>
            <person name="Ivanova N."/>
            <person name="Mavromatis K."/>
            <person name="Mikhailova N."/>
            <person name="Pati A."/>
            <person name="Chen A."/>
            <person name="Palaniappan K."/>
            <person name="Land M."/>
            <person name="Hauser L."/>
            <person name="Chang Y.J."/>
            <person name="Jeffries C.D."/>
            <person name="Brambilla E.M."/>
            <person name="Rohde M."/>
            <person name="Spring S."/>
            <person name="Sikorski J."/>
            <person name="Goker M."/>
            <person name="Woyke T."/>
            <person name="Bristow J."/>
            <person name="Eisen J.A."/>
            <person name="Markowitz V."/>
            <person name="Hugenholtz P."/>
            <person name="Kyrpides N.C."/>
            <person name="Klenk H.P."/>
            <person name="Detter J.C."/>
        </authorList>
    </citation>
    <scope>NUCLEOTIDE SEQUENCE [LARGE SCALE GENOMIC DNA]</scope>
    <source>
        <strain evidence="3">ATCC BAA-921 / DSM 16994 / JCM 11577 / YK-1</strain>
    </source>
</reference>
<keyword evidence="1" id="KW-0472">Membrane</keyword>
<keyword evidence="1" id="KW-1133">Transmembrane helix</keyword>
<evidence type="ECO:0000313" key="2">
    <source>
        <dbReference type="EMBL" id="ADR33586.1"/>
    </source>
</evidence>
<proteinExistence type="predicted"/>
<dbReference type="HOGENOM" id="CLU_2636732_0_0_7"/>
<dbReference type="EMBL" id="CP002355">
    <property type="protein sequence ID" value="ADR33586.1"/>
    <property type="molecule type" value="Genomic_DNA"/>
</dbReference>
<dbReference type="OrthoDB" id="9949246at2"/>
<feature type="transmembrane region" description="Helical" evidence="1">
    <location>
        <begin position="54"/>
        <end position="74"/>
    </location>
</feature>
<dbReference type="KEGG" id="sku:Sulku_0922"/>
<sequence>MEKEKNEFSDLSDHELVNSFGQTGDPWVHEIIKAEERRRTAYKALKQATISNKIAIASFLVAFASLIVAVIAVVKSS</sequence>